<dbReference type="RefSeq" id="WP_151921582.1">
    <property type="nucleotide sequence ID" value="NZ_JBDORN010000002.1"/>
</dbReference>
<dbReference type="SUPFAM" id="SSF53448">
    <property type="entry name" value="Nucleotide-diphospho-sugar transferases"/>
    <property type="match status" value="1"/>
</dbReference>
<organism evidence="2 3">
    <name type="scientific">Bacteroides xylanisolvens</name>
    <dbReference type="NCBI Taxonomy" id="371601"/>
    <lineage>
        <taxon>Bacteria</taxon>
        <taxon>Pseudomonadati</taxon>
        <taxon>Bacteroidota</taxon>
        <taxon>Bacteroidia</taxon>
        <taxon>Bacteroidales</taxon>
        <taxon>Bacteroidaceae</taxon>
        <taxon>Bacteroides</taxon>
    </lineage>
</organism>
<dbReference type="Proteomes" id="UP000487596">
    <property type="component" value="Unassembled WGS sequence"/>
</dbReference>
<dbReference type="AlphaFoldDB" id="A0A6A2RM86"/>
<dbReference type="InterPro" id="IPR029044">
    <property type="entry name" value="Nucleotide-diphossugar_trans"/>
</dbReference>
<protein>
    <submittedName>
        <fullName evidence="2">Glycosyltransferase</fullName>
    </submittedName>
</protein>
<dbReference type="Gene3D" id="3.90.550.10">
    <property type="entry name" value="Spore Coat Polysaccharide Biosynthesis Protein SpsA, Chain A"/>
    <property type="match status" value="1"/>
</dbReference>
<sequence length="242" mass="28000">MEQIISVITICYNSELSIERTIKSVLSQTYPNIEYIIIDGKSSDGTNTIIQKYQDNISKYISEEDSGIYNAMNKGLTMAIGEWVCFMNAGDVFVDNQTVERVFFTPIKNNVDVIYGYTFCNNKRMELDPFFMKKRKSFSMGFCHQSTFVRTALAKSIGFDEKYKIAADYNMIYTIYKQGKTFYNSNTDISIFDNTGISSLKSIPLLKEVANIIREEDSILFYKEYVKILVKYIGRKLIYILR</sequence>
<gene>
    <name evidence="2" type="ORF">GA424_20170</name>
</gene>
<accession>A0A6A2RM86</accession>
<dbReference type="CDD" id="cd06433">
    <property type="entry name" value="GT_2_WfgS_like"/>
    <property type="match status" value="1"/>
</dbReference>
<dbReference type="Pfam" id="PF00535">
    <property type="entry name" value="Glycos_transf_2"/>
    <property type="match status" value="1"/>
</dbReference>
<evidence type="ECO:0000259" key="1">
    <source>
        <dbReference type="Pfam" id="PF00535"/>
    </source>
</evidence>
<dbReference type="PANTHER" id="PTHR22916:SF67">
    <property type="entry name" value="COLANIC ACID BIOSYNTHESIS GLYCOSYL TRANSFERASE WCAE-RELATED"/>
    <property type="match status" value="1"/>
</dbReference>
<dbReference type="PANTHER" id="PTHR22916">
    <property type="entry name" value="GLYCOSYLTRANSFERASE"/>
    <property type="match status" value="1"/>
</dbReference>
<dbReference type="GO" id="GO:0016758">
    <property type="term" value="F:hexosyltransferase activity"/>
    <property type="evidence" value="ECO:0007669"/>
    <property type="project" value="UniProtKB-ARBA"/>
</dbReference>
<dbReference type="InterPro" id="IPR001173">
    <property type="entry name" value="Glyco_trans_2-like"/>
</dbReference>
<keyword evidence="2" id="KW-0808">Transferase</keyword>
<name>A0A6A2RM86_9BACE</name>
<evidence type="ECO:0000313" key="2">
    <source>
        <dbReference type="EMBL" id="KAB6133718.1"/>
    </source>
</evidence>
<dbReference type="EMBL" id="WDEH01000042">
    <property type="protein sequence ID" value="KAB6133718.1"/>
    <property type="molecule type" value="Genomic_DNA"/>
</dbReference>
<feature type="domain" description="Glycosyltransferase 2-like" evidence="1">
    <location>
        <begin position="6"/>
        <end position="116"/>
    </location>
</feature>
<comment type="caution">
    <text evidence="2">The sequence shown here is derived from an EMBL/GenBank/DDBJ whole genome shotgun (WGS) entry which is preliminary data.</text>
</comment>
<proteinExistence type="predicted"/>
<evidence type="ECO:0000313" key="3">
    <source>
        <dbReference type="Proteomes" id="UP000487596"/>
    </source>
</evidence>
<reference evidence="2 3" key="1">
    <citation type="journal article" date="2019" name="Nat. Med.">
        <title>A library of human gut bacterial isolates paired with longitudinal multiomics data enables mechanistic microbiome research.</title>
        <authorList>
            <person name="Poyet M."/>
            <person name="Groussin M."/>
            <person name="Gibbons S.M."/>
            <person name="Avila-Pacheco J."/>
            <person name="Jiang X."/>
            <person name="Kearney S.M."/>
            <person name="Perrotta A.R."/>
            <person name="Berdy B."/>
            <person name="Zhao S."/>
            <person name="Lieberman T.D."/>
            <person name="Swanson P.K."/>
            <person name="Smith M."/>
            <person name="Roesemann S."/>
            <person name="Alexander J.E."/>
            <person name="Rich S.A."/>
            <person name="Livny J."/>
            <person name="Vlamakis H."/>
            <person name="Clish C."/>
            <person name="Bullock K."/>
            <person name="Deik A."/>
            <person name="Scott J."/>
            <person name="Pierce K.A."/>
            <person name="Xavier R.J."/>
            <person name="Alm E.J."/>
        </authorList>
    </citation>
    <scope>NUCLEOTIDE SEQUENCE [LARGE SCALE GENOMIC DNA]</scope>
    <source>
        <strain evidence="2 3">BIOML-A62</strain>
    </source>
</reference>